<evidence type="ECO:0000313" key="3">
    <source>
        <dbReference type="Proteomes" id="UP000618051"/>
    </source>
</evidence>
<protein>
    <submittedName>
        <fullName evidence="1">Uncharacterized protein</fullName>
    </submittedName>
</protein>
<sequence>MTSPPMRWDMFFSTPMLPETSSNCSSCCSTINWGQREGKWAITDLLPAAGLEPAHPVYTHPGTRCSANISCEAWAQT</sequence>
<reference evidence="1" key="1">
    <citation type="submission" date="2020-10" db="EMBL/GenBank/DDBJ databases">
        <title>Feather gene expression reveals the developmental basis of iridescence in African starlings.</title>
        <authorList>
            <person name="Rubenstein D.R."/>
        </authorList>
    </citation>
    <scope>NUCLEOTIDE SEQUENCE</scope>
    <source>
        <strain evidence="1">SS15</strain>
        <tissue evidence="1">Liver</tissue>
    </source>
</reference>
<evidence type="ECO:0000313" key="1">
    <source>
        <dbReference type="EMBL" id="KAG0117979.1"/>
    </source>
</evidence>
<dbReference type="Proteomes" id="UP000618051">
    <property type="component" value="Unassembled WGS sequence"/>
</dbReference>
<reference evidence="2" key="3">
    <citation type="submission" date="2022-01" db="EMBL/GenBank/DDBJ databases">
        <authorList>
            <person name="Rubenstein D.R."/>
        </authorList>
    </citation>
    <scope>NUCLEOTIDE SEQUENCE</scope>
    <source>
        <strain evidence="2">SS15</strain>
        <tissue evidence="2">Liver</tissue>
    </source>
</reference>
<comment type="caution">
    <text evidence="1">The sequence shown here is derived from an EMBL/GenBank/DDBJ whole genome shotgun (WGS) entry which is preliminary data.</text>
</comment>
<accession>A0A835TVG8</accession>
<dbReference type="EMBL" id="JADDUC020000009">
    <property type="protein sequence ID" value="KAI1236491.1"/>
    <property type="molecule type" value="Genomic_DNA"/>
</dbReference>
<name>A0A835TVG8_9PASS</name>
<dbReference type="EMBL" id="JADDUC010000125">
    <property type="protein sequence ID" value="KAG0117979.1"/>
    <property type="molecule type" value="Genomic_DNA"/>
</dbReference>
<proteinExistence type="predicted"/>
<evidence type="ECO:0000313" key="2">
    <source>
        <dbReference type="EMBL" id="KAI1236491.1"/>
    </source>
</evidence>
<dbReference type="AlphaFoldDB" id="A0A835TVG8"/>
<gene>
    <name evidence="2" type="ORF">IHE44_0014739</name>
    <name evidence="1" type="ORF">IHE44_001986</name>
</gene>
<keyword evidence="3" id="KW-1185">Reference proteome</keyword>
<reference evidence="2 3" key="2">
    <citation type="journal article" date="2021" name="J. Hered.">
        <title>Feather Gene Expression Elucidates the Developmental Basis of Plumage Iridescence in African Starlings.</title>
        <authorList>
            <person name="Rubenstein D.R."/>
            <person name="Corvelo A."/>
            <person name="MacManes M.D."/>
            <person name="Maia R."/>
            <person name="Narzisi G."/>
            <person name="Rousaki A."/>
            <person name="Vandenabeele P."/>
            <person name="Shawkey M.D."/>
            <person name="Solomon J."/>
        </authorList>
    </citation>
    <scope>NUCLEOTIDE SEQUENCE [LARGE SCALE GENOMIC DNA]</scope>
    <source>
        <strain evidence="2">SS15</strain>
    </source>
</reference>
<organism evidence="1">
    <name type="scientific">Lamprotornis superbus</name>
    <dbReference type="NCBI Taxonomy" id="245042"/>
    <lineage>
        <taxon>Eukaryota</taxon>
        <taxon>Metazoa</taxon>
        <taxon>Chordata</taxon>
        <taxon>Craniata</taxon>
        <taxon>Vertebrata</taxon>
        <taxon>Euteleostomi</taxon>
        <taxon>Archelosauria</taxon>
        <taxon>Archosauria</taxon>
        <taxon>Dinosauria</taxon>
        <taxon>Saurischia</taxon>
        <taxon>Theropoda</taxon>
        <taxon>Coelurosauria</taxon>
        <taxon>Aves</taxon>
        <taxon>Neognathae</taxon>
        <taxon>Neoaves</taxon>
        <taxon>Telluraves</taxon>
        <taxon>Australaves</taxon>
        <taxon>Passeriformes</taxon>
        <taxon>Sturnidae</taxon>
        <taxon>Lamprotornis</taxon>
    </lineage>
</organism>